<dbReference type="Proteomes" id="UP000463470">
    <property type="component" value="Unassembled WGS sequence"/>
</dbReference>
<evidence type="ECO:0000313" key="1">
    <source>
        <dbReference type="EMBL" id="MZP28668.1"/>
    </source>
</evidence>
<gene>
    <name evidence="1" type="ORF">GTO91_02905</name>
</gene>
<dbReference type="SUPFAM" id="SSF88946">
    <property type="entry name" value="Sigma2 domain of RNA polymerase sigma factors"/>
    <property type="match status" value="1"/>
</dbReference>
<dbReference type="AlphaFoldDB" id="A0A845L4I4"/>
<organism evidence="1 2">
    <name type="scientific">Heliomicrobium undosum</name>
    <dbReference type="NCBI Taxonomy" id="121734"/>
    <lineage>
        <taxon>Bacteria</taxon>
        <taxon>Bacillati</taxon>
        <taxon>Bacillota</taxon>
        <taxon>Clostridia</taxon>
        <taxon>Eubacteriales</taxon>
        <taxon>Heliobacteriaceae</taxon>
        <taxon>Heliomicrobium</taxon>
    </lineage>
</organism>
<comment type="caution">
    <text evidence="1">The sequence shown here is derived from an EMBL/GenBank/DDBJ whole genome shotgun (WGS) entry which is preliminary data.</text>
</comment>
<dbReference type="EMBL" id="WXEY01000002">
    <property type="protein sequence ID" value="MZP28668.1"/>
    <property type="molecule type" value="Genomic_DNA"/>
</dbReference>
<accession>A0A845L4I4</accession>
<dbReference type="GO" id="GO:0003700">
    <property type="term" value="F:DNA-binding transcription factor activity"/>
    <property type="evidence" value="ECO:0007669"/>
    <property type="project" value="InterPro"/>
</dbReference>
<keyword evidence="2" id="KW-1185">Reference proteome</keyword>
<reference evidence="1 2" key="1">
    <citation type="submission" date="2020-01" db="EMBL/GenBank/DDBJ databases">
        <title>Whole-genome sequence of Heliobacterium undosum DSM 13378.</title>
        <authorList>
            <person name="Kyndt J.A."/>
            <person name="Meyer T.E."/>
        </authorList>
    </citation>
    <scope>NUCLEOTIDE SEQUENCE [LARGE SCALE GENOMIC DNA]</scope>
    <source>
        <strain evidence="1 2">DSM 13378</strain>
    </source>
</reference>
<evidence type="ECO:0000313" key="2">
    <source>
        <dbReference type="Proteomes" id="UP000463470"/>
    </source>
</evidence>
<proteinExistence type="predicted"/>
<name>A0A845L4I4_9FIRM</name>
<protein>
    <recommendedName>
        <fullName evidence="3">Sigma-70 family RNA polymerase sigma factor</fullName>
    </recommendedName>
</protein>
<dbReference type="RefSeq" id="WP_161254585.1">
    <property type="nucleotide sequence ID" value="NZ_WXEY01000002.1"/>
</dbReference>
<evidence type="ECO:0008006" key="3">
    <source>
        <dbReference type="Google" id="ProtNLM"/>
    </source>
</evidence>
<dbReference type="OrthoDB" id="2081967at2"/>
<dbReference type="GO" id="GO:0006352">
    <property type="term" value="P:DNA-templated transcription initiation"/>
    <property type="evidence" value="ECO:0007669"/>
    <property type="project" value="InterPro"/>
</dbReference>
<dbReference type="InterPro" id="IPR013325">
    <property type="entry name" value="RNA_pol_sigma_r2"/>
</dbReference>
<sequence length="197" mass="22946">MNDQNKIDGFALEFAKTGDGHSFTELLRLMDPILKYEARKRENHRIRYQDIYSVFQEAVWKAAIDFDGRTSFVQRYRVIMLREFIDLCRYHRAIKRVSDTLQTTDFDENTLDWNSICKDDVSTVEQTVVGNAQKKELLDGFARTNEQQGKIIKLLDFGCTFQEIASVVFGASEYDARSRKGVQRAKEKFKEYLDSVA</sequence>